<comment type="caution">
    <text evidence="1">The sequence shown here is derived from an EMBL/GenBank/DDBJ whole genome shotgun (WGS) entry which is preliminary data.</text>
</comment>
<gene>
    <name evidence="1" type="ORF">CEXT_50691</name>
</gene>
<reference evidence="1 2" key="1">
    <citation type="submission" date="2021-06" db="EMBL/GenBank/DDBJ databases">
        <title>Caerostris extrusa draft genome.</title>
        <authorList>
            <person name="Kono N."/>
            <person name="Arakawa K."/>
        </authorList>
    </citation>
    <scope>NUCLEOTIDE SEQUENCE [LARGE SCALE GENOMIC DNA]</scope>
</reference>
<proteinExistence type="predicted"/>
<name>A0AAV4UNC1_CAEEX</name>
<sequence length="117" mass="13065">MRCSVSYHVFTVHGRHMHNVTGNLRGFVVCAPILHPSFSANPSPFSLPLAFRSDSGRQQLDTALSAAVVREMKKCFCSFCIPLRNCGISDTLVIRKKVSFALQPFLEKTNGFCFLKK</sequence>
<keyword evidence="2" id="KW-1185">Reference proteome</keyword>
<accession>A0AAV4UNC1</accession>
<evidence type="ECO:0000313" key="2">
    <source>
        <dbReference type="Proteomes" id="UP001054945"/>
    </source>
</evidence>
<evidence type="ECO:0000313" key="1">
    <source>
        <dbReference type="EMBL" id="GIY59312.1"/>
    </source>
</evidence>
<organism evidence="1 2">
    <name type="scientific">Caerostris extrusa</name>
    <name type="common">Bark spider</name>
    <name type="synonym">Caerostris bankana</name>
    <dbReference type="NCBI Taxonomy" id="172846"/>
    <lineage>
        <taxon>Eukaryota</taxon>
        <taxon>Metazoa</taxon>
        <taxon>Ecdysozoa</taxon>
        <taxon>Arthropoda</taxon>
        <taxon>Chelicerata</taxon>
        <taxon>Arachnida</taxon>
        <taxon>Araneae</taxon>
        <taxon>Araneomorphae</taxon>
        <taxon>Entelegynae</taxon>
        <taxon>Araneoidea</taxon>
        <taxon>Araneidae</taxon>
        <taxon>Caerostris</taxon>
    </lineage>
</organism>
<protein>
    <submittedName>
        <fullName evidence="1">Uncharacterized protein</fullName>
    </submittedName>
</protein>
<dbReference type="Proteomes" id="UP001054945">
    <property type="component" value="Unassembled WGS sequence"/>
</dbReference>
<dbReference type="AlphaFoldDB" id="A0AAV4UNC1"/>
<dbReference type="EMBL" id="BPLR01013195">
    <property type="protein sequence ID" value="GIY59312.1"/>
    <property type="molecule type" value="Genomic_DNA"/>
</dbReference>